<dbReference type="GO" id="GO:0006633">
    <property type="term" value="P:fatty acid biosynthetic process"/>
    <property type="evidence" value="ECO:0007669"/>
    <property type="project" value="InterPro"/>
</dbReference>
<dbReference type="Pfam" id="PF08541">
    <property type="entry name" value="ACP_syn_III_C"/>
    <property type="match status" value="1"/>
</dbReference>
<evidence type="ECO:0000256" key="1">
    <source>
        <dbReference type="ARBA" id="ARBA00022679"/>
    </source>
</evidence>
<reference evidence="6" key="1">
    <citation type="submission" date="2014-05" db="EMBL/GenBank/DDBJ databases">
        <authorList>
            <person name="Kube M."/>
        </authorList>
    </citation>
    <scope>NUCLEOTIDE SEQUENCE [LARGE SCALE GENOMIC DNA]</scope>
</reference>
<evidence type="ECO:0000313" key="6">
    <source>
        <dbReference type="Proteomes" id="UP000032434"/>
    </source>
</evidence>
<dbReference type="Gene3D" id="3.40.47.10">
    <property type="match status" value="1"/>
</dbReference>
<dbReference type="STRING" id="35623.Aocu_06490"/>
<dbReference type="HOGENOM" id="CLU_039592_2_1_14"/>
<dbReference type="KEGG" id="aoc:Aocu_06490"/>
<dbReference type="PANTHER" id="PTHR34069:SF3">
    <property type="entry name" value="ACYL-COA:ACYL-COA ALKYLTRANSFERASE"/>
    <property type="match status" value="1"/>
</dbReference>
<name>A0A061AIF1_9MOLU</name>
<accession>A0A061AIF1</accession>
<organism evidence="5 6">
    <name type="scientific">Acholeplasma oculi</name>
    <dbReference type="NCBI Taxonomy" id="35623"/>
    <lineage>
        <taxon>Bacteria</taxon>
        <taxon>Bacillati</taxon>
        <taxon>Mycoplasmatota</taxon>
        <taxon>Mollicutes</taxon>
        <taxon>Acholeplasmatales</taxon>
        <taxon>Acholeplasmataceae</taxon>
        <taxon>Acholeplasma</taxon>
    </lineage>
</organism>
<keyword evidence="1" id="KW-0808">Transferase</keyword>
<gene>
    <name evidence="5" type="primary">fabH3</name>
    <name evidence="5" type="ORF">Aocu_06490</name>
</gene>
<dbReference type="OrthoDB" id="9786707at2"/>
<evidence type="ECO:0000313" key="5">
    <source>
        <dbReference type="EMBL" id="CDR30722.1"/>
    </source>
</evidence>
<evidence type="ECO:0000259" key="3">
    <source>
        <dbReference type="Pfam" id="PF08541"/>
    </source>
</evidence>
<dbReference type="EMBL" id="LK028559">
    <property type="protein sequence ID" value="CDR30722.1"/>
    <property type="molecule type" value="Genomic_DNA"/>
</dbReference>
<dbReference type="SUPFAM" id="SSF53901">
    <property type="entry name" value="Thiolase-like"/>
    <property type="match status" value="1"/>
</dbReference>
<dbReference type="Proteomes" id="UP000032434">
    <property type="component" value="Chromosome 1"/>
</dbReference>
<evidence type="ECO:0000256" key="2">
    <source>
        <dbReference type="ARBA" id="ARBA00023315"/>
    </source>
</evidence>
<dbReference type="RefSeq" id="WP_045749237.1">
    <property type="nucleotide sequence ID" value="NZ_FUZK01000001.1"/>
</dbReference>
<protein>
    <submittedName>
        <fullName evidence="5">3-Oxoacyl-[acyl-carrier-protein (ACP)] synthase III</fullName>
    </submittedName>
</protein>
<dbReference type="NCBIfam" id="NF005308">
    <property type="entry name" value="PRK06840.1"/>
    <property type="match status" value="1"/>
</dbReference>
<keyword evidence="6" id="KW-1185">Reference proteome</keyword>
<dbReference type="PATRIC" id="fig|35623.3.peg.649"/>
<dbReference type="GO" id="GO:0004315">
    <property type="term" value="F:3-oxoacyl-[acyl-carrier-protein] synthase activity"/>
    <property type="evidence" value="ECO:0007669"/>
    <property type="project" value="InterPro"/>
</dbReference>
<proteinExistence type="predicted"/>
<dbReference type="GO" id="GO:0044550">
    <property type="term" value="P:secondary metabolite biosynthetic process"/>
    <property type="evidence" value="ECO:0007669"/>
    <property type="project" value="TreeGrafter"/>
</dbReference>
<dbReference type="PANTHER" id="PTHR34069">
    <property type="entry name" value="3-OXOACYL-[ACYL-CARRIER-PROTEIN] SYNTHASE 3"/>
    <property type="match status" value="1"/>
</dbReference>
<dbReference type="InParanoid" id="A0A061AIF1"/>
<evidence type="ECO:0000259" key="4">
    <source>
        <dbReference type="Pfam" id="PF08545"/>
    </source>
</evidence>
<dbReference type="Pfam" id="PF08545">
    <property type="entry name" value="ACP_syn_III"/>
    <property type="match status" value="1"/>
</dbReference>
<dbReference type="InterPro" id="IPR013751">
    <property type="entry name" value="ACP_syn_III_N"/>
</dbReference>
<feature type="domain" description="Beta-ketoacyl-[acyl-carrier-protein] synthase III N-terminal" evidence="4">
    <location>
        <begin position="113"/>
        <end position="194"/>
    </location>
</feature>
<dbReference type="InterPro" id="IPR016039">
    <property type="entry name" value="Thiolase-like"/>
</dbReference>
<keyword evidence="2" id="KW-0012">Acyltransferase</keyword>
<feature type="domain" description="Beta-ketoacyl-[acyl-carrier-protein] synthase III C-terminal" evidence="3">
    <location>
        <begin position="251"/>
        <end position="339"/>
    </location>
</feature>
<dbReference type="AlphaFoldDB" id="A0A061AIF1"/>
<sequence length="344" mass="37831">MKNHVGILGTGIYLPKGRMTAKEIAEKTEGVWSEAAIIEKLGIKEKVVPSQDLSDGTQEMGALAALDAIKNTNIDPLEIDVILSVSEEWKEYPLTTSALYIQDRIGALNAWGIDVQNRCCTTVSALKMAKDMLIADDEIQVVMVVGGYRNGDFIDYSDKNMSMMFNLGAGGGAIILKKNLGKNILLGSHIIGDGSLSRTAGVEIGGICRPITKDNLEESKHSLRLLDPVKMKNRLNEVSMPNWYKCIDESLRKSNLKREDIDFLDILHIKRSGHNEMVSTLGLTEDQTIYLEDYGHIGQIDQILTLHLASKQGKIKDGSVICMLAAGIGYVWAANIIKWGPMNL</sequence>
<dbReference type="InterPro" id="IPR013747">
    <property type="entry name" value="ACP_syn_III_C"/>
</dbReference>